<accession>A0A7J7K322</accession>
<reference evidence="1" key="1">
    <citation type="submission" date="2020-06" db="EMBL/GenBank/DDBJ databases">
        <title>Draft genome of Bugula neritina, a colonial animal packing powerful symbionts and potential medicines.</title>
        <authorList>
            <person name="Rayko M."/>
        </authorList>
    </citation>
    <scope>NUCLEOTIDE SEQUENCE [LARGE SCALE GENOMIC DNA]</scope>
    <source>
        <strain evidence="1">Kwan_BN1</strain>
    </source>
</reference>
<proteinExistence type="predicted"/>
<sequence length="92" mass="10764">MVSYEKTLVTIGMASPPVVYNLFEREAEIEWNFRFLNPGDIAELKDLCQVWFPVRYPDMWYNDVTSGKSTKKMLICCAQSKLRVWTHKLPTS</sequence>
<evidence type="ECO:0000313" key="2">
    <source>
        <dbReference type="Proteomes" id="UP000593567"/>
    </source>
</evidence>
<dbReference type="AlphaFoldDB" id="A0A7J7K322"/>
<dbReference type="OrthoDB" id="47017at2759"/>
<gene>
    <name evidence="1" type="ORF">EB796_009186</name>
</gene>
<name>A0A7J7K322_BUGNE</name>
<dbReference type="Proteomes" id="UP000593567">
    <property type="component" value="Unassembled WGS sequence"/>
</dbReference>
<keyword evidence="2" id="KW-1185">Reference proteome</keyword>
<protein>
    <submittedName>
        <fullName evidence="1">NAA60</fullName>
    </submittedName>
</protein>
<comment type="caution">
    <text evidence="1">The sequence shown here is derived from an EMBL/GenBank/DDBJ whole genome shotgun (WGS) entry which is preliminary data.</text>
</comment>
<dbReference type="EMBL" id="VXIV02001497">
    <property type="protein sequence ID" value="KAF6032585.1"/>
    <property type="molecule type" value="Genomic_DNA"/>
</dbReference>
<organism evidence="1 2">
    <name type="scientific">Bugula neritina</name>
    <name type="common">Brown bryozoan</name>
    <name type="synonym">Sertularia neritina</name>
    <dbReference type="NCBI Taxonomy" id="10212"/>
    <lineage>
        <taxon>Eukaryota</taxon>
        <taxon>Metazoa</taxon>
        <taxon>Spiralia</taxon>
        <taxon>Lophotrochozoa</taxon>
        <taxon>Bryozoa</taxon>
        <taxon>Gymnolaemata</taxon>
        <taxon>Cheilostomatida</taxon>
        <taxon>Flustrina</taxon>
        <taxon>Buguloidea</taxon>
        <taxon>Bugulidae</taxon>
        <taxon>Bugula</taxon>
    </lineage>
</organism>
<evidence type="ECO:0000313" key="1">
    <source>
        <dbReference type="EMBL" id="KAF6032585.1"/>
    </source>
</evidence>
<dbReference type="Gene3D" id="3.40.630.30">
    <property type="match status" value="1"/>
</dbReference>